<evidence type="ECO:0000259" key="4">
    <source>
        <dbReference type="Pfam" id="PF01420"/>
    </source>
</evidence>
<dbReference type="PANTHER" id="PTHR30408">
    <property type="entry name" value="TYPE-1 RESTRICTION ENZYME ECOKI SPECIFICITY PROTEIN"/>
    <property type="match status" value="1"/>
</dbReference>
<accession>A0A842I6X4</accession>
<evidence type="ECO:0000256" key="3">
    <source>
        <dbReference type="ARBA" id="ARBA00023125"/>
    </source>
</evidence>
<evidence type="ECO:0000313" key="6">
    <source>
        <dbReference type="Proteomes" id="UP000555411"/>
    </source>
</evidence>
<dbReference type="GO" id="GO:0004519">
    <property type="term" value="F:endonuclease activity"/>
    <property type="evidence" value="ECO:0007669"/>
    <property type="project" value="UniProtKB-KW"/>
</dbReference>
<protein>
    <submittedName>
        <fullName evidence="5">Restriction endonuclease subunit S</fullName>
    </submittedName>
</protein>
<feature type="domain" description="Type I restriction modification DNA specificity" evidence="4">
    <location>
        <begin position="146"/>
        <end position="195"/>
    </location>
</feature>
<evidence type="ECO:0000256" key="2">
    <source>
        <dbReference type="ARBA" id="ARBA00022747"/>
    </source>
</evidence>
<comment type="similarity">
    <text evidence="1">Belongs to the type-I restriction system S methylase family.</text>
</comment>
<dbReference type="GO" id="GO:0003677">
    <property type="term" value="F:DNA binding"/>
    <property type="evidence" value="ECO:0007669"/>
    <property type="project" value="UniProtKB-KW"/>
</dbReference>
<evidence type="ECO:0000313" key="5">
    <source>
        <dbReference type="EMBL" id="MBC2835153.1"/>
    </source>
</evidence>
<dbReference type="InterPro" id="IPR044946">
    <property type="entry name" value="Restrct_endonuc_typeI_TRD_sf"/>
</dbReference>
<dbReference type="Gene3D" id="3.90.220.20">
    <property type="entry name" value="DNA methylase specificity domains"/>
    <property type="match status" value="2"/>
</dbReference>
<evidence type="ECO:0000256" key="1">
    <source>
        <dbReference type="ARBA" id="ARBA00010923"/>
    </source>
</evidence>
<organism evidence="5 6">
    <name type="scientific">Paragemmobacter straminiformis</name>
    <dbReference type="NCBI Taxonomy" id="2045119"/>
    <lineage>
        <taxon>Bacteria</taxon>
        <taxon>Pseudomonadati</taxon>
        <taxon>Pseudomonadota</taxon>
        <taxon>Alphaproteobacteria</taxon>
        <taxon>Rhodobacterales</taxon>
        <taxon>Paracoccaceae</taxon>
        <taxon>Paragemmobacter</taxon>
    </lineage>
</organism>
<dbReference type="Pfam" id="PF01420">
    <property type="entry name" value="Methylase_S"/>
    <property type="match status" value="1"/>
</dbReference>
<dbReference type="Proteomes" id="UP000555411">
    <property type="component" value="Unassembled WGS sequence"/>
</dbReference>
<dbReference type="SUPFAM" id="SSF116734">
    <property type="entry name" value="DNA methylase specificity domain"/>
    <property type="match status" value="2"/>
</dbReference>
<sequence length="404" mass="45184">MSGAIPKLRFPEFAGEWRLTKAGSVYEFRNGLNFTRDMTGEEVRILGVSEFQRNEYFDDVESLPTVHISEKLTDRDVLQENDLLFVRSNGNKALIGRCLHIGRMQAVASFSGFTIRGRRTSKSVDSIFGGRLFRGPKFRRYLDEMGGGTNISNLSQAILSDFTVALPTLPEQQKIASFLGAVDGKISGLRRKEAALTRFKAGLMQKLFSQKIRFTREDGSAFPDWEEKRLGAVFVERAQRGDILAELLSVTMNKGVVRAAEIDRTDGASADLSNYKSVRAGDIAYNSMRMWQGASGVSKYNGIVSPAYTVIYATSPQVMDFWGYYFKLPSVIFLFERSSQGLTSDTWNLKYPALASIRLAVPCIDEQRKIADAILAIDDKIAAVRSQTSRMEAFKKGLLQQMFV</sequence>
<gene>
    <name evidence="5" type="ORF">H7F16_06505</name>
</gene>
<comment type="caution">
    <text evidence="5">The sequence shown here is derived from an EMBL/GenBank/DDBJ whole genome shotgun (WGS) entry which is preliminary data.</text>
</comment>
<dbReference type="AlphaFoldDB" id="A0A842I6X4"/>
<keyword evidence="2" id="KW-0680">Restriction system</keyword>
<proteinExistence type="inferred from homology"/>
<dbReference type="EMBL" id="JACLQD010000002">
    <property type="protein sequence ID" value="MBC2835153.1"/>
    <property type="molecule type" value="Genomic_DNA"/>
</dbReference>
<keyword evidence="5" id="KW-0378">Hydrolase</keyword>
<reference evidence="5 6" key="1">
    <citation type="journal article" date="2017" name="Int. J. Syst. Evol. Microbiol.">
        <title>Gemmobacter straminiformis sp. nov., isolated from an artificial fountain.</title>
        <authorList>
            <person name="Kang J.Y."/>
            <person name="Kim M.J."/>
            <person name="Chun J."/>
            <person name="Son K.P."/>
            <person name="Jahng K.Y."/>
        </authorList>
    </citation>
    <scope>NUCLEOTIDE SEQUENCE [LARGE SCALE GENOMIC DNA]</scope>
    <source>
        <strain evidence="5 6">CAM-8</strain>
    </source>
</reference>
<keyword evidence="3" id="KW-0238">DNA-binding</keyword>
<keyword evidence="5" id="KW-0540">Nuclease</keyword>
<dbReference type="PANTHER" id="PTHR30408:SF12">
    <property type="entry name" value="TYPE I RESTRICTION ENZYME MJAVIII SPECIFICITY SUBUNIT"/>
    <property type="match status" value="1"/>
</dbReference>
<dbReference type="GO" id="GO:0009307">
    <property type="term" value="P:DNA restriction-modification system"/>
    <property type="evidence" value="ECO:0007669"/>
    <property type="project" value="UniProtKB-KW"/>
</dbReference>
<keyword evidence="5" id="KW-0255">Endonuclease</keyword>
<dbReference type="InterPro" id="IPR052021">
    <property type="entry name" value="Type-I_RS_S_subunit"/>
</dbReference>
<dbReference type="InterPro" id="IPR000055">
    <property type="entry name" value="Restrct_endonuc_typeI_TRD"/>
</dbReference>
<keyword evidence="6" id="KW-1185">Reference proteome</keyword>
<name>A0A842I6X4_9RHOB</name>
<dbReference type="CDD" id="cd17517">
    <property type="entry name" value="RMtype1_S_EcoKI_StySPI-TRD2-CR2_like"/>
    <property type="match status" value="1"/>
</dbReference>